<dbReference type="RefSeq" id="XP_064706762.1">
    <property type="nucleotide sequence ID" value="XM_064845908.1"/>
</dbReference>
<dbReference type="GeneID" id="89970506"/>
<evidence type="ECO:0000313" key="8">
    <source>
        <dbReference type="EMBL" id="KAK5053320.1"/>
    </source>
</evidence>
<dbReference type="PANTHER" id="PTHR13072:SF0">
    <property type="entry name" value="DYNACTIN SUBUNIT 6"/>
    <property type="match status" value="1"/>
</dbReference>
<gene>
    <name evidence="8" type="ORF">LTR84_002294</name>
</gene>
<evidence type="ECO:0000313" key="9">
    <source>
        <dbReference type="Proteomes" id="UP001358417"/>
    </source>
</evidence>
<comment type="caution">
    <text evidence="8">The sequence shown here is derived from an EMBL/GenBank/DDBJ whole genome shotgun (WGS) entry which is preliminary data.</text>
</comment>
<name>A0AAV9NEH0_9EURO</name>
<evidence type="ECO:0000256" key="3">
    <source>
        <dbReference type="ARBA" id="ARBA00016573"/>
    </source>
</evidence>
<keyword evidence="4" id="KW-0963">Cytoplasm</keyword>
<protein>
    <recommendedName>
        <fullName evidence="3">Dynactin subunit 6</fullName>
    </recommendedName>
</protein>
<dbReference type="EMBL" id="JAVRRD010000012">
    <property type="protein sequence ID" value="KAK5053320.1"/>
    <property type="molecule type" value="Genomic_DNA"/>
</dbReference>
<feature type="region of interest" description="Disordered" evidence="7">
    <location>
        <begin position="84"/>
        <end position="117"/>
    </location>
</feature>
<keyword evidence="9" id="KW-1185">Reference proteome</keyword>
<dbReference type="SUPFAM" id="SSF51161">
    <property type="entry name" value="Trimeric LpxA-like enzymes"/>
    <property type="match status" value="1"/>
</dbReference>
<dbReference type="PANTHER" id="PTHR13072">
    <property type="entry name" value="DYNACTIN 6"/>
    <property type="match status" value="1"/>
</dbReference>
<evidence type="ECO:0000256" key="2">
    <source>
        <dbReference type="ARBA" id="ARBA00007719"/>
    </source>
</evidence>
<evidence type="ECO:0000256" key="6">
    <source>
        <dbReference type="ARBA" id="ARBA00034687"/>
    </source>
</evidence>
<dbReference type="GO" id="GO:0070840">
    <property type="term" value="F:dynein complex binding"/>
    <property type="evidence" value="ECO:0007669"/>
    <property type="project" value="TreeGrafter"/>
</dbReference>
<evidence type="ECO:0000256" key="1">
    <source>
        <dbReference type="ARBA" id="ARBA00004245"/>
    </source>
</evidence>
<sequence>MTSHSTTTTTTTTSTSKPPVTLPPSTHLDSGAYVRGTHAITLGEHNLVHARAQLVAIHGPLIISDRCIISEKCIVGGPVPATAMGPATSSSTNPTDAKPGTSSGDDNGQEDNDESDPVKTLIGKSVYMSAGSHVNAGATVCDAVILEPNVTVQRGVTVGAHSKICAGVTVESDVEDWSVVLGNGDVRRQRRRQRQTGIGGGGGEGGNDGNGDEDAVELIETMRLRAMDKEREGTVMIYRTNARMASLAKKK</sequence>
<feature type="compositionally biased region" description="Low complexity" evidence="7">
    <location>
        <begin position="1"/>
        <end position="26"/>
    </location>
</feature>
<dbReference type="GO" id="GO:0005869">
    <property type="term" value="C:dynactin complex"/>
    <property type="evidence" value="ECO:0007669"/>
    <property type="project" value="InterPro"/>
</dbReference>
<proteinExistence type="inferred from homology"/>
<comment type="similarity">
    <text evidence="2">Belongs to the dynactin subunits 5/6 family. Dynactin subunit 6 subfamily.</text>
</comment>
<dbReference type="Gene3D" id="2.160.10.10">
    <property type="entry name" value="Hexapeptide repeat proteins"/>
    <property type="match status" value="1"/>
</dbReference>
<comment type="subcellular location">
    <subcellularLocation>
        <location evidence="1">Cytoplasm</location>
        <location evidence="1">Cytoskeleton</location>
    </subcellularLocation>
</comment>
<keyword evidence="5" id="KW-0206">Cytoskeleton</keyword>
<evidence type="ECO:0000256" key="5">
    <source>
        <dbReference type="ARBA" id="ARBA00023212"/>
    </source>
</evidence>
<dbReference type="InterPro" id="IPR011004">
    <property type="entry name" value="Trimer_LpxA-like_sf"/>
</dbReference>
<reference evidence="8 9" key="1">
    <citation type="submission" date="2023-08" db="EMBL/GenBank/DDBJ databases">
        <title>Black Yeasts Isolated from many extreme environments.</title>
        <authorList>
            <person name="Coleine C."/>
            <person name="Stajich J.E."/>
            <person name="Selbmann L."/>
        </authorList>
    </citation>
    <scope>NUCLEOTIDE SEQUENCE [LARGE SCALE GENOMIC DNA]</scope>
    <source>
        <strain evidence="8 9">CCFEE 5792</strain>
    </source>
</reference>
<dbReference type="Proteomes" id="UP001358417">
    <property type="component" value="Unassembled WGS sequence"/>
</dbReference>
<feature type="compositionally biased region" description="Polar residues" evidence="7">
    <location>
        <begin position="87"/>
        <end position="106"/>
    </location>
</feature>
<organism evidence="8 9">
    <name type="scientific">Exophiala bonariae</name>
    <dbReference type="NCBI Taxonomy" id="1690606"/>
    <lineage>
        <taxon>Eukaryota</taxon>
        <taxon>Fungi</taxon>
        <taxon>Dikarya</taxon>
        <taxon>Ascomycota</taxon>
        <taxon>Pezizomycotina</taxon>
        <taxon>Eurotiomycetes</taxon>
        <taxon>Chaetothyriomycetidae</taxon>
        <taxon>Chaetothyriales</taxon>
        <taxon>Herpotrichiellaceae</taxon>
        <taxon>Exophiala</taxon>
    </lineage>
</organism>
<evidence type="ECO:0000256" key="7">
    <source>
        <dbReference type="SAM" id="MobiDB-lite"/>
    </source>
</evidence>
<evidence type="ECO:0000256" key="4">
    <source>
        <dbReference type="ARBA" id="ARBA00022490"/>
    </source>
</evidence>
<feature type="region of interest" description="Disordered" evidence="7">
    <location>
        <begin position="188"/>
        <end position="213"/>
    </location>
</feature>
<dbReference type="AlphaFoldDB" id="A0AAV9NEH0"/>
<comment type="function">
    <text evidence="6">Part of the dynactin complex that activates the molecular motor dynein for ultra-processive transport along microtubules.</text>
</comment>
<dbReference type="GO" id="GO:0007052">
    <property type="term" value="P:mitotic spindle organization"/>
    <property type="evidence" value="ECO:0007669"/>
    <property type="project" value="TreeGrafter"/>
</dbReference>
<accession>A0AAV9NEH0</accession>
<feature type="compositionally biased region" description="Gly residues" evidence="7">
    <location>
        <begin position="197"/>
        <end position="209"/>
    </location>
</feature>
<dbReference type="InterPro" id="IPR027777">
    <property type="entry name" value="DCTN6"/>
</dbReference>
<feature type="region of interest" description="Disordered" evidence="7">
    <location>
        <begin position="1"/>
        <end position="30"/>
    </location>
</feature>